<name>A0A2P2EB38_9PROT</name>
<gene>
    <name evidence="3" type="primary">bepA_4</name>
    <name evidence="3" type="ORF">PbB2_01960</name>
</gene>
<keyword evidence="4" id="KW-1185">Reference proteome</keyword>
<dbReference type="PROSITE" id="PS50005">
    <property type="entry name" value="TPR"/>
    <property type="match status" value="2"/>
</dbReference>
<proteinExistence type="predicted"/>
<dbReference type="RefSeq" id="WP_133245774.1">
    <property type="nucleotide sequence ID" value="NZ_BFBR01000005.1"/>
</dbReference>
<dbReference type="Proteomes" id="UP000245086">
    <property type="component" value="Unassembled WGS sequence"/>
</dbReference>
<sequence length="201" mass="21858">MRFLRLLPLLLLLPAGSVPPGSLTASGQEVAPAPPIAYDPPPDQKLNQFYAALARSASPEEAARYEGEIYLILTRHASPTINLLMQSASTALEADDKETARTALTSVVTLDPDFAEGLTRLATIAYDDGDYAQAESLLKRALRQEPRHFAAWAGLGLVREDMGNFAGAAAAYREALYYHPYLDAAKRGLLRMQTRLEGLSL</sequence>
<feature type="repeat" description="TPR" evidence="1">
    <location>
        <begin position="149"/>
        <end position="182"/>
    </location>
</feature>
<feature type="chain" id="PRO_5015114251" evidence="2">
    <location>
        <begin position="25"/>
        <end position="201"/>
    </location>
</feature>
<protein>
    <submittedName>
        <fullName evidence="3">Beta-barrel assembly-enhancing protease</fullName>
    </submittedName>
</protein>
<feature type="signal peptide" evidence="2">
    <location>
        <begin position="1"/>
        <end position="24"/>
    </location>
</feature>
<dbReference type="InterPro" id="IPR011990">
    <property type="entry name" value="TPR-like_helical_dom_sf"/>
</dbReference>
<keyword evidence="3" id="KW-0645">Protease</keyword>
<dbReference type="SUPFAM" id="SSF48452">
    <property type="entry name" value="TPR-like"/>
    <property type="match status" value="1"/>
</dbReference>
<evidence type="ECO:0000256" key="1">
    <source>
        <dbReference type="PROSITE-ProRule" id="PRU00339"/>
    </source>
</evidence>
<dbReference type="GO" id="GO:0006508">
    <property type="term" value="P:proteolysis"/>
    <property type="evidence" value="ECO:0007669"/>
    <property type="project" value="UniProtKB-KW"/>
</dbReference>
<dbReference type="Gene3D" id="1.25.40.10">
    <property type="entry name" value="Tetratricopeptide repeat domain"/>
    <property type="match status" value="1"/>
</dbReference>
<keyword evidence="2" id="KW-0732">Signal</keyword>
<keyword evidence="1" id="KW-0802">TPR repeat</keyword>
<feature type="repeat" description="TPR" evidence="1">
    <location>
        <begin position="115"/>
        <end position="148"/>
    </location>
</feature>
<organism evidence="3 4">
    <name type="scientific">Candidatus Phycosocius bacilliformis</name>
    <dbReference type="NCBI Taxonomy" id="1445552"/>
    <lineage>
        <taxon>Bacteria</taxon>
        <taxon>Pseudomonadati</taxon>
        <taxon>Pseudomonadota</taxon>
        <taxon>Alphaproteobacteria</taxon>
        <taxon>Caulobacterales</taxon>
        <taxon>Caulobacterales incertae sedis</taxon>
        <taxon>Candidatus Phycosocius</taxon>
    </lineage>
</organism>
<evidence type="ECO:0000313" key="4">
    <source>
        <dbReference type="Proteomes" id="UP000245086"/>
    </source>
</evidence>
<dbReference type="OrthoDB" id="6193797at2"/>
<comment type="caution">
    <text evidence="3">The sequence shown here is derived from an EMBL/GenBank/DDBJ whole genome shotgun (WGS) entry which is preliminary data.</text>
</comment>
<accession>A0A2P2EB38</accession>
<reference evidence="3 4" key="1">
    <citation type="journal article" date="2018" name="Genome Announc.">
        <title>Draft Genome Sequence of "Candidatus Phycosocius bacilliformis," an Alphaproteobacterial Ectosymbiont of the Hydrocarbon-Producing Green Alga Botryococcus braunii.</title>
        <authorList>
            <person name="Tanabe Y."/>
            <person name="Yamaguchi H."/>
            <person name="Watanabe M.M."/>
        </authorList>
    </citation>
    <scope>NUCLEOTIDE SEQUENCE [LARGE SCALE GENOMIC DNA]</scope>
    <source>
        <strain evidence="3 4">BOTRYCO-2</strain>
    </source>
</reference>
<keyword evidence="3" id="KW-0378">Hydrolase</keyword>
<dbReference type="SMART" id="SM00028">
    <property type="entry name" value="TPR"/>
    <property type="match status" value="3"/>
</dbReference>
<dbReference type="AlphaFoldDB" id="A0A2P2EB38"/>
<dbReference type="GO" id="GO:0008233">
    <property type="term" value="F:peptidase activity"/>
    <property type="evidence" value="ECO:0007669"/>
    <property type="project" value="UniProtKB-KW"/>
</dbReference>
<dbReference type="EMBL" id="BFBR01000005">
    <property type="protein sequence ID" value="GBF58287.1"/>
    <property type="molecule type" value="Genomic_DNA"/>
</dbReference>
<dbReference type="Pfam" id="PF13432">
    <property type="entry name" value="TPR_16"/>
    <property type="match status" value="1"/>
</dbReference>
<dbReference type="InterPro" id="IPR019734">
    <property type="entry name" value="TPR_rpt"/>
</dbReference>
<evidence type="ECO:0000256" key="2">
    <source>
        <dbReference type="SAM" id="SignalP"/>
    </source>
</evidence>
<evidence type="ECO:0000313" key="3">
    <source>
        <dbReference type="EMBL" id="GBF58287.1"/>
    </source>
</evidence>